<comment type="caution">
    <text evidence="2">The sequence shown here is derived from an EMBL/GenBank/DDBJ whole genome shotgun (WGS) entry which is preliminary data.</text>
</comment>
<dbReference type="EMBL" id="JBHTLU010000013">
    <property type="protein sequence ID" value="MFD1220695.1"/>
    <property type="molecule type" value="Genomic_DNA"/>
</dbReference>
<dbReference type="RefSeq" id="WP_345587268.1">
    <property type="nucleotide sequence ID" value="NZ_BAABJG010000006.1"/>
</dbReference>
<dbReference type="Proteomes" id="UP001597180">
    <property type="component" value="Unassembled WGS sequence"/>
</dbReference>
<keyword evidence="1" id="KW-0472">Membrane</keyword>
<proteinExistence type="predicted"/>
<gene>
    <name evidence="2" type="ORF">ACFQ4B_11225</name>
</gene>
<sequence length="391" mass="44569">MTEKWMDKIINLEAFGKVHRDMRAVSPETADNIIDSFTKALAPVREALAKARNNDQIRVALIQEQLIVQAQASQYLSITDEFTERHKNLWKFNSQAPELFFQTAYDRLAAYFQQKKTVMHHKLEMDSSWYSGIKDSAKKMGSLVNYAVKGANQLSEKLGGQKLTANEKVIDDKSIVETLMEQHLHPKQVSVDIGLILDHCNKVYEEAWKKEIAAQQPDLQRIIPHMLVHKARENVELQFQVGATEQIFLVSIGTTVASVLALAAGWHTLTWAILNVFPPMALFVAALTVVTGFLTKESALKQRKKQIDDSVNQYYHYFLTYLDVIKLKELGDKSLRQHIVNAGETIIHKTIEQWEASLLGGLTIDHYRQLNAAFSRHILYLQEKLEELGQT</sequence>
<keyword evidence="1" id="KW-0812">Transmembrane</keyword>
<keyword evidence="3" id="KW-1185">Reference proteome</keyword>
<organism evidence="2 3">
    <name type="scientific">Paenibacillus vulneris</name>
    <dbReference type="NCBI Taxonomy" id="1133364"/>
    <lineage>
        <taxon>Bacteria</taxon>
        <taxon>Bacillati</taxon>
        <taxon>Bacillota</taxon>
        <taxon>Bacilli</taxon>
        <taxon>Bacillales</taxon>
        <taxon>Paenibacillaceae</taxon>
        <taxon>Paenibacillus</taxon>
    </lineage>
</organism>
<evidence type="ECO:0000256" key="1">
    <source>
        <dbReference type="SAM" id="Phobius"/>
    </source>
</evidence>
<evidence type="ECO:0000313" key="3">
    <source>
        <dbReference type="Proteomes" id="UP001597180"/>
    </source>
</evidence>
<feature type="transmembrane region" description="Helical" evidence="1">
    <location>
        <begin position="247"/>
        <end position="266"/>
    </location>
</feature>
<keyword evidence="1" id="KW-1133">Transmembrane helix</keyword>
<feature type="transmembrane region" description="Helical" evidence="1">
    <location>
        <begin position="272"/>
        <end position="295"/>
    </location>
</feature>
<name>A0ABW3UMA5_9BACL</name>
<evidence type="ECO:0000313" key="2">
    <source>
        <dbReference type="EMBL" id="MFD1220695.1"/>
    </source>
</evidence>
<protein>
    <submittedName>
        <fullName evidence="2">Uncharacterized protein</fullName>
    </submittedName>
</protein>
<accession>A0ABW3UMA5</accession>
<reference evidence="3" key="1">
    <citation type="journal article" date="2019" name="Int. J. Syst. Evol. Microbiol.">
        <title>The Global Catalogue of Microorganisms (GCM) 10K type strain sequencing project: providing services to taxonomists for standard genome sequencing and annotation.</title>
        <authorList>
            <consortium name="The Broad Institute Genomics Platform"/>
            <consortium name="The Broad Institute Genome Sequencing Center for Infectious Disease"/>
            <person name="Wu L."/>
            <person name="Ma J."/>
        </authorList>
    </citation>
    <scope>NUCLEOTIDE SEQUENCE [LARGE SCALE GENOMIC DNA]</scope>
    <source>
        <strain evidence="3">CCUG 53270</strain>
    </source>
</reference>